<comment type="caution">
    <text evidence="2">The sequence shown here is derived from an EMBL/GenBank/DDBJ whole genome shotgun (WGS) entry which is preliminary data.</text>
</comment>
<sequence>MSNFVTLPADGATERRESARVQTWQHTLLNDTGQHHPLPIVRDRRWMRPVRWPARDGTTCSGFFLFSADLLPCSTRRPSSRGQNPELSRFASSRPASPVFRERKADPVPPTKINTPPRPERWDAMPRQLILPDFAALTDTTIMQDNAALRRPVKKRSQKSSQGHTDISNRNHTKPKI</sequence>
<reference evidence="2" key="2">
    <citation type="submission" date="2023-05" db="EMBL/GenBank/DDBJ databases">
        <authorList>
            <consortium name="Lawrence Berkeley National Laboratory"/>
            <person name="Steindorff A."/>
            <person name="Hensen N."/>
            <person name="Bonometti L."/>
            <person name="Westerberg I."/>
            <person name="Brannstrom I.O."/>
            <person name="Guillou S."/>
            <person name="Cros-Aarteil S."/>
            <person name="Calhoun S."/>
            <person name="Haridas S."/>
            <person name="Kuo A."/>
            <person name="Mondo S."/>
            <person name="Pangilinan J."/>
            <person name="Riley R."/>
            <person name="Labutti K."/>
            <person name="Andreopoulos B."/>
            <person name="Lipzen A."/>
            <person name="Chen C."/>
            <person name="Yanf M."/>
            <person name="Daum C."/>
            <person name="Ng V."/>
            <person name="Clum A."/>
            <person name="Ohm R."/>
            <person name="Martin F."/>
            <person name="Silar P."/>
            <person name="Natvig D."/>
            <person name="Lalanne C."/>
            <person name="Gautier V."/>
            <person name="Ament-Velasquez S.L."/>
            <person name="Kruys A."/>
            <person name="Hutchinson M.I."/>
            <person name="Powell A.J."/>
            <person name="Barry K."/>
            <person name="Miller A.N."/>
            <person name="Grigoriev I.V."/>
            <person name="Debuchy R."/>
            <person name="Gladieux P."/>
            <person name="Thoren M.H."/>
            <person name="Johannesson H."/>
        </authorList>
    </citation>
    <scope>NUCLEOTIDE SEQUENCE</scope>
    <source>
        <strain evidence="2">CBS 757.83</strain>
    </source>
</reference>
<feature type="region of interest" description="Disordered" evidence="1">
    <location>
        <begin position="76"/>
        <end position="122"/>
    </location>
</feature>
<evidence type="ECO:0000313" key="3">
    <source>
        <dbReference type="Proteomes" id="UP001305647"/>
    </source>
</evidence>
<organism evidence="2 3">
    <name type="scientific">Parathielavia hyrcaniae</name>
    <dbReference type="NCBI Taxonomy" id="113614"/>
    <lineage>
        <taxon>Eukaryota</taxon>
        <taxon>Fungi</taxon>
        <taxon>Dikarya</taxon>
        <taxon>Ascomycota</taxon>
        <taxon>Pezizomycotina</taxon>
        <taxon>Sordariomycetes</taxon>
        <taxon>Sordariomycetidae</taxon>
        <taxon>Sordariales</taxon>
        <taxon>Chaetomiaceae</taxon>
        <taxon>Parathielavia</taxon>
    </lineage>
</organism>
<dbReference type="EMBL" id="MU863624">
    <property type="protein sequence ID" value="KAK4106397.1"/>
    <property type="molecule type" value="Genomic_DNA"/>
</dbReference>
<protein>
    <submittedName>
        <fullName evidence="2">Uncharacterized protein</fullName>
    </submittedName>
</protein>
<dbReference type="AlphaFoldDB" id="A0AAN6QA18"/>
<dbReference type="Proteomes" id="UP001305647">
    <property type="component" value="Unassembled WGS sequence"/>
</dbReference>
<evidence type="ECO:0000256" key="1">
    <source>
        <dbReference type="SAM" id="MobiDB-lite"/>
    </source>
</evidence>
<feature type="compositionally biased region" description="Polar residues" evidence="1">
    <location>
        <begin position="76"/>
        <end position="95"/>
    </location>
</feature>
<gene>
    <name evidence="2" type="ORF">N658DRAFT_17743</name>
</gene>
<name>A0AAN6QA18_9PEZI</name>
<accession>A0AAN6QA18</accession>
<reference evidence="2" key="1">
    <citation type="journal article" date="2023" name="Mol. Phylogenet. Evol.">
        <title>Genome-scale phylogeny and comparative genomics of the fungal order Sordariales.</title>
        <authorList>
            <person name="Hensen N."/>
            <person name="Bonometti L."/>
            <person name="Westerberg I."/>
            <person name="Brannstrom I.O."/>
            <person name="Guillou S."/>
            <person name="Cros-Aarteil S."/>
            <person name="Calhoun S."/>
            <person name="Haridas S."/>
            <person name="Kuo A."/>
            <person name="Mondo S."/>
            <person name="Pangilinan J."/>
            <person name="Riley R."/>
            <person name="LaButti K."/>
            <person name="Andreopoulos B."/>
            <person name="Lipzen A."/>
            <person name="Chen C."/>
            <person name="Yan M."/>
            <person name="Daum C."/>
            <person name="Ng V."/>
            <person name="Clum A."/>
            <person name="Steindorff A."/>
            <person name="Ohm R.A."/>
            <person name="Martin F."/>
            <person name="Silar P."/>
            <person name="Natvig D.O."/>
            <person name="Lalanne C."/>
            <person name="Gautier V."/>
            <person name="Ament-Velasquez S.L."/>
            <person name="Kruys A."/>
            <person name="Hutchinson M.I."/>
            <person name="Powell A.J."/>
            <person name="Barry K."/>
            <person name="Miller A.N."/>
            <person name="Grigoriev I.V."/>
            <person name="Debuchy R."/>
            <person name="Gladieux P."/>
            <person name="Hiltunen Thoren M."/>
            <person name="Johannesson H."/>
        </authorList>
    </citation>
    <scope>NUCLEOTIDE SEQUENCE</scope>
    <source>
        <strain evidence="2">CBS 757.83</strain>
    </source>
</reference>
<feature type="region of interest" description="Disordered" evidence="1">
    <location>
        <begin position="145"/>
        <end position="177"/>
    </location>
</feature>
<feature type="compositionally biased region" description="Polar residues" evidence="1">
    <location>
        <begin position="159"/>
        <end position="170"/>
    </location>
</feature>
<proteinExistence type="predicted"/>
<evidence type="ECO:0000313" key="2">
    <source>
        <dbReference type="EMBL" id="KAK4106397.1"/>
    </source>
</evidence>
<keyword evidence="3" id="KW-1185">Reference proteome</keyword>